<organism evidence="1">
    <name type="scientific">Kwoniella dejecticola CBS 10117</name>
    <dbReference type="NCBI Taxonomy" id="1296121"/>
    <lineage>
        <taxon>Eukaryota</taxon>
        <taxon>Fungi</taxon>
        <taxon>Dikarya</taxon>
        <taxon>Basidiomycota</taxon>
        <taxon>Agaricomycotina</taxon>
        <taxon>Tremellomycetes</taxon>
        <taxon>Tremellales</taxon>
        <taxon>Cryptococcaceae</taxon>
        <taxon>Kwoniella</taxon>
    </lineage>
</organism>
<evidence type="ECO:0000313" key="2">
    <source>
        <dbReference type="EMBL" id="WWC60368.1"/>
    </source>
</evidence>
<reference evidence="2" key="3">
    <citation type="submission" date="2024-02" db="EMBL/GenBank/DDBJ databases">
        <title>Comparative genomics of Cryptococcus and Kwoniella reveals pathogenesis evolution and contrasting modes of karyotype evolution via chromosome fusion or intercentromeric recombination.</title>
        <authorList>
            <person name="Coelho M.A."/>
            <person name="David-Palma M."/>
            <person name="Shea T."/>
            <person name="Bowers K."/>
            <person name="McGinley-Smith S."/>
            <person name="Mohammad A.W."/>
            <person name="Gnirke A."/>
            <person name="Yurkov A.M."/>
            <person name="Nowrousian M."/>
            <person name="Sun S."/>
            <person name="Cuomo C.A."/>
            <person name="Heitman J."/>
        </authorList>
    </citation>
    <scope>NUCLEOTIDE SEQUENCE</scope>
    <source>
        <strain evidence="2">CBS 10117</strain>
    </source>
</reference>
<dbReference type="AlphaFoldDB" id="A0A1A6AA55"/>
<evidence type="ECO:0000313" key="1">
    <source>
        <dbReference type="EMBL" id="OBR86937.1"/>
    </source>
</evidence>
<dbReference type="Proteomes" id="UP000078595">
    <property type="component" value="Chromosome 3"/>
</dbReference>
<dbReference type="STRING" id="1296121.A0A1A6AA55"/>
<dbReference type="KEGG" id="kdj:28966657"/>
<name>A0A1A6AA55_9TREE</name>
<keyword evidence="3" id="KW-1185">Reference proteome</keyword>
<dbReference type="OrthoDB" id="2565006at2759"/>
<accession>A0A1A6AA55</accession>
<dbReference type="InterPro" id="IPR011009">
    <property type="entry name" value="Kinase-like_dom_sf"/>
</dbReference>
<protein>
    <recommendedName>
        <fullName evidence="4">Protein kinase domain-containing protein</fullName>
    </recommendedName>
</protein>
<gene>
    <name evidence="1" type="ORF">I303_02958</name>
    <name evidence="2" type="ORF">I303_102939</name>
</gene>
<reference evidence="1" key="1">
    <citation type="submission" date="2013-07" db="EMBL/GenBank/DDBJ databases">
        <title>The Genome Sequence of Cryptococcus dejecticola CBS10117.</title>
        <authorList>
            <consortium name="The Broad Institute Genome Sequencing Platform"/>
            <person name="Cuomo C."/>
            <person name="Litvintseva A."/>
            <person name="Chen Y."/>
            <person name="Heitman J."/>
            <person name="Sun S."/>
            <person name="Springer D."/>
            <person name="Dromer F."/>
            <person name="Young S.K."/>
            <person name="Zeng Q."/>
            <person name="Gargeya S."/>
            <person name="Fitzgerald M."/>
            <person name="Abouelleil A."/>
            <person name="Alvarado L."/>
            <person name="Berlin A.M."/>
            <person name="Chapman S.B."/>
            <person name="Dewar J."/>
            <person name="Goldberg J."/>
            <person name="Griggs A."/>
            <person name="Gujja S."/>
            <person name="Hansen M."/>
            <person name="Howarth C."/>
            <person name="Imamovic A."/>
            <person name="Larimer J."/>
            <person name="McCowan C."/>
            <person name="Murphy C."/>
            <person name="Pearson M."/>
            <person name="Priest M."/>
            <person name="Roberts A."/>
            <person name="Saif S."/>
            <person name="Shea T."/>
            <person name="Sykes S."/>
            <person name="Wortman J."/>
            <person name="Nusbaum C."/>
            <person name="Birren B."/>
        </authorList>
    </citation>
    <scope>NUCLEOTIDE SEQUENCE [LARGE SCALE GENOMIC DNA]</scope>
    <source>
        <strain evidence="1">CBS 10117</strain>
    </source>
</reference>
<dbReference type="VEuPathDB" id="FungiDB:I303_02958"/>
<evidence type="ECO:0000313" key="3">
    <source>
        <dbReference type="Proteomes" id="UP000078595"/>
    </source>
</evidence>
<proteinExistence type="predicted"/>
<evidence type="ECO:0008006" key="4">
    <source>
        <dbReference type="Google" id="ProtNLM"/>
    </source>
</evidence>
<reference evidence="2" key="2">
    <citation type="submission" date="2013-07" db="EMBL/GenBank/DDBJ databases">
        <authorList>
            <consortium name="The Broad Institute Genome Sequencing Platform"/>
            <person name="Cuomo C."/>
            <person name="Litvintseva A."/>
            <person name="Chen Y."/>
            <person name="Heitman J."/>
            <person name="Sun S."/>
            <person name="Springer D."/>
            <person name="Dromer F."/>
            <person name="Young S.K."/>
            <person name="Zeng Q."/>
            <person name="Gargeya S."/>
            <person name="Fitzgerald M."/>
            <person name="Abouelleil A."/>
            <person name="Alvarado L."/>
            <person name="Berlin A.M."/>
            <person name="Chapman S.B."/>
            <person name="Dewar J."/>
            <person name="Goldberg J."/>
            <person name="Griggs A."/>
            <person name="Gujja S."/>
            <person name="Hansen M."/>
            <person name="Howarth C."/>
            <person name="Imamovic A."/>
            <person name="Larimer J."/>
            <person name="McCowan C."/>
            <person name="Murphy C."/>
            <person name="Pearson M."/>
            <person name="Priest M."/>
            <person name="Roberts A."/>
            <person name="Saif S."/>
            <person name="Shea T."/>
            <person name="Sykes S."/>
            <person name="Wortman J."/>
            <person name="Nusbaum C."/>
            <person name="Birren B."/>
        </authorList>
    </citation>
    <scope>NUCLEOTIDE SEQUENCE</scope>
    <source>
        <strain evidence="2">CBS 10117</strain>
    </source>
</reference>
<dbReference type="EMBL" id="KI894029">
    <property type="protein sequence ID" value="OBR86937.1"/>
    <property type="molecule type" value="Genomic_DNA"/>
</dbReference>
<dbReference type="SUPFAM" id="SSF56112">
    <property type="entry name" value="Protein kinase-like (PK-like)"/>
    <property type="match status" value="1"/>
</dbReference>
<dbReference type="RefSeq" id="XP_018264779.1">
    <property type="nucleotide sequence ID" value="XM_018406285.1"/>
</dbReference>
<dbReference type="GeneID" id="28966657"/>
<sequence>MSFEIRFANGIEPNLCSKLIGGLHFTPHPKSHYTENVEGTRLDDPTDAHRQEEFAAGFNSEILLITKHMNSGYLWDFWLADHPRYGRVIFKVFYRPEYPCRIPHLYEYIPSKKLFDELVKEENFYLRQLSTLQGNLVPKYYGMYTSGKKDRYLAMLLEYAGQSLGSRYIELNREYTEKIYDAYERLHLHGVMQFDIDGRQNLIDEEGRVRLVGFRRAESVNLRSPKGVDRIIGEAWCIRRRFGGRQDMNFRPTGLPDRYWNHLADSAGYKAKMEEKERLRLWHSPAMRAYNEKLGIVYDENGFVISEHGLPPDVMRVGGEEAPPECHNT</sequence>
<dbReference type="EMBL" id="CP144532">
    <property type="protein sequence ID" value="WWC60368.1"/>
    <property type="molecule type" value="Genomic_DNA"/>
</dbReference>